<dbReference type="GO" id="GO:0016020">
    <property type="term" value="C:membrane"/>
    <property type="evidence" value="ECO:0007669"/>
    <property type="project" value="UniProtKB-SubCell"/>
</dbReference>
<keyword evidence="3 7" id="KW-1133">Transmembrane helix</keyword>
<name>A0A2T3AHM0_9PEZI</name>
<dbReference type="InterPro" id="IPR052337">
    <property type="entry name" value="SAT4-like"/>
</dbReference>
<sequence>MAVLVPAMSKTCIMTPVVWNMGPVLNMVTDVIICVLPMRLVQDLKLPKKQKFILNLVFGVGLIACAISISRIYYINTRSNQDVIWTGAFHITLCMVETNCAFYCAGVPTLRPLLGPLVSWFCTVSRSTLKSTRSSSKTPWSTGGNSDATTVVGTRSRTEPGNDTIVSEKWPSERLSKSSVTSPLPSIRRLWPVKSLGSPSVDTGSGSDSTCIPPHQKRATGDPALALNPKAAPWIDVSRTTSAPDTVMTGVSAGGGGGGGSGPPISMTCSSIPSGGDRACWSNDLEKQSICNQTSTVSAWVSTGSGPNACPGQEDEDLLTVPSRTRSRSVDTGGLEQLYLVEHMTSDGESSRHIVITRSTSPAPVWRPPPEAPGRV</sequence>
<feature type="region of interest" description="Disordered" evidence="6">
    <location>
        <begin position="195"/>
        <end position="226"/>
    </location>
</feature>
<evidence type="ECO:0000256" key="5">
    <source>
        <dbReference type="ARBA" id="ARBA00038359"/>
    </source>
</evidence>
<gene>
    <name evidence="9" type="ORF">BD289DRAFT_74433</name>
</gene>
<evidence type="ECO:0000256" key="2">
    <source>
        <dbReference type="ARBA" id="ARBA00022692"/>
    </source>
</evidence>
<feature type="transmembrane region" description="Helical" evidence="7">
    <location>
        <begin position="24"/>
        <end position="41"/>
    </location>
</feature>
<evidence type="ECO:0000256" key="6">
    <source>
        <dbReference type="SAM" id="MobiDB-lite"/>
    </source>
</evidence>
<evidence type="ECO:0000313" key="9">
    <source>
        <dbReference type="EMBL" id="PSR97779.1"/>
    </source>
</evidence>
<evidence type="ECO:0000256" key="3">
    <source>
        <dbReference type="ARBA" id="ARBA00022989"/>
    </source>
</evidence>
<reference evidence="9 10" key="1">
    <citation type="journal article" date="2018" name="Mycol. Prog.">
        <title>Coniella lustricola, a new species from submerged detritus.</title>
        <authorList>
            <person name="Raudabaugh D.B."/>
            <person name="Iturriaga T."/>
            <person name="Carver A."/>
            <person name="Mondo S."/>
            <person name="Pangilinan J."/>
            <person name="Lipzen A."/>
            <person name="He G."/>
            <person name="Amirebrahimi M."/>
            <person name="Grigoriev I.V."/>
            <person name="Miller A.N."/>
        </authorList>
    </citation>
    <scope>NUCLEOTIDE SEQUENCE [LARGE SCALE GENOMIC DNA]</scope>
    <source>
        <strain evidence="9 10">B22-T-1</strain>
    </source>
</reference>
<protein>
    <recommendedName>
        <fullName evidence="8">Rhodopsin domain-containing protein</fullName>
    </recommendedName>
</protein>
<dbReference type="STRING" id="2025994.A0A2T3AHM0"/>
<feature type="domain" description="Rhodopsin" evidence="8">
    <location>
        <begin position="8"/>
        <end position="114"/>
    </location>
</feature>
<dbReference type="InterPro" id="IPR049326">
    <property type="entry name" value="Rhodopsin_dom_fungi"/>
</dbReference>
<dbReference type="InParanoid" id="A0A2T3AHM0"/>
<feature type="compositionally biased region" description="Pro residues" evidence="6">
    <location>
        <begin position="365"/>
        <end position="376"/>
    </location>
</feature>
<dbReference type="Pfam" id="PF20684">
    <property type="entry name" value="Fung_rhodopsin"/>
    <property type="match status" value="1"/>
</dbReference>
<comment type="subcellular location">
    <subcellularLocation>
        <location evidence="1">Membrane</location>
        <topology evidence="1">Multi-pass membrane protein</topology>
    </subcellularLocation>
</comment>
<feature type="region of interest" description="Disordered" evidence="6">
    <location>
        <begin position="346"/>
        <end position="376"/>
    </location>
</feature>
<accession>A0A2T3AHM0</accession>
<keyword evidence="4 7" id="KW-0472">Membrane</keyword>
<evidence type="ECO:0000256" key="1">
    <source>
        <dbReference type="ARBA" id="ARBA00004141"/>
    </source>
</evidence>
<feature type="region of interest" description="Disordered" evidence="6">
    <location>
        <begin position="132"/>
        <end position="181"/>
    </location>
</feature>
<proteinExistence type="inferred from homology"/>
<evidence type="ECO:0000256" key="4">
    <source>
        <dbReference type="ARBA" id="ARBA00023136"/>
    </source>
</evidence>
<dbReference type="PANTHER" id="PTHR33048">
    <property type="entry name" value="PTH11-LIKE INTEGRAL MEMBRANE PROTEIN (AFU_ORTHOLOGUE AFUA_5G11245)"/>
    <property type="match status" value="1"/>
</dbReference>
<keyword evidence="2 7" id="KW-0812">Transmembrane</keyword>
<keyword evidence="10" id="KW-1185">Reference proteome</keyword>
<dbReference type="Proteomes" id="UP000241462">
    <property type="component" value="Unassembled WGS sequence"/>
</dbReference>
<feature type="compositionally biased region" description="Polar residues" evidence="6">
    <location>
        <begin position="197"/>
        <end position="210"/>
    </location>
</feature>
<comment type="similarity">
    <text evidence="5">Belongs to the SAT4 family.</text>
</comment>
<feature type="compositionally biased region" description="Polar residues" evidence="6">
    <location>
        <begin position="139"/>
        <end position="165"/>
    </location>
</feature>
<dbReference type="AlphaFoldDB" id="A0A2T3AHM0"/>
<feature type="transmembrane region" description="Helical" evidence="7">
    <location>
        <begin position="53"/>
        <end position="74"/>
    </location>
</feature>
<evidence type="ECO:0000313" key="10">
    <source>
        <dbReference type="Proteomes" id="UP000241462"/>
    </source>
</evidence>
<dbReference type="EMBL" id="KZ678388">
    <property type="protein sequence ID" value="PSR97779.1"/>
    <property type="molecule type" value="Genomic_DNA"/>
</dbReference>
<dbReference type="OrthoDB" id="5342292at2759"/>
<organism evidence="9 10">
    <name type="scientific">Coniella lustricola</name>
    <dbReference type="NCBI Taxonomy" id="2025994"/>
    <lineage>
        <taxon>Eukaryota</taxon>
        <taxon>Fungi</taxon>
        <taxon>Dikarya</taxon>
        <taxon>Ascomycota</taxon>
        <taxon>Pezizomycotina</taxon>
        <taxon>Sordariomycetes</taxon>
        <taxon>Sordariomycetidae</taxon>
        <taxon>Diaporthales</taxon>
        <taxon>Schizoparmaceae</taxon>
        <taxon>Coniella</taxon>
    </lineage>
</organism>
<evidence type="ECO:0000259" key="8">
    <source>
        <dbReference type="Pfam" id="PF20684"/>
    </source>
</evidence>
<dbReference type="PANTHER" id="PTHR33048:SF47">
    <property type="entry name" value="INTEGRAL MEMBRANE PROTEIN-RELATED"/>
    <property type="match status" value="1"/>
</dbReference>
<evidence type="ECO:0000256" key="7">
    <source>
        <dbReference type="SAM" id="Phobius"/>
    </source>
</evidence>